<feature type="transmembrane region" description="Helical" evidence="6">
    <location>
        <begin position="52"/>
        <end position="72"/>
    </location>
</feature>
<feature type="domain" description="Rhodopsin" evidence="7">
    <location>
        <begin position="36"/>
        <end position="274"/>
    </location>
</feature>
<keyword evidence="4 6" id="KW-0472">Membrane</keyword>
<feature type="transmembrane region" description="Helical" evidence="6">
    <location>
        <begin position="177"/>
        <end position="200"/>
    </location>
</feature>
<dbReference type="OrthoDB" id="5329176at2759"/>
<dbReference type="PANTHER" id="PTHR33048:SF123">
    <property type="entry name" value="INTEGRAL MEMBRANE PROTEIN"/>
    <property type="match status" value="1"/>
</dbReference>
<keyword evidence="9" id="KW-1185">Reference proteome</keyword>
<evidence type="ECO:0000256" key="5">
    <source>
        <dbReference type="ARBA" id="ARBA00038359"/>
    </source>
</evidence>
<organism evidence="8 9">
    <name type="scientific">Lentithecium fluviatile CBS 122367</name>
    <dbReference type="NCBI Taxonomy" id="1168545"/>
    <lineage>
        <taxon>Eukaryota</taxon>
        <taxon>Fungi</taxon>
        <taxon>Dikarya</taxon>
        <taxon>Ascomycota</taxon>
        <taxon>Pezizomycotina</taxon>
        <taxon>Dothideomycetes</taxon>
        <taxon>Pleosporomycetidae</taxon>
        <taxon>Pleosporales</taxon>
        <taxon>Massarineae</taxon>
        <taxon>Lentitheciaceae</taxon>
        <taxon>Lentithecium</taxon>
    </lineage>
</organism>
<evidence type="ECO:0000313" key="9">
    <source>
        <dbReference type="Proteomes" id="UP000799291"/>
    </source>
</evidence>
<feature type="transmembrane region" description="Helical" evidence="6">
    <location>
        <begin position="135"/>
        <end position="157"/>
    </location>
</feature>
<reference evidence="8" key="1">
    <citation type="journal article" date="2020" name="Stud. Mycol.">
        <title>101 Dothideomycetes genomes: a test case for predicting lifestyles and emergence of pathogens.</title>
        <authorList>
            <person name="Haridas S."/>
            <person name="Albert R."/>
            <person name="Binder M."/>
            <person name="Bloem J."/>
            <person name="Labutti K."/>
            <person name="Salamov A."/>
            <person name="Andreopoulos B."/>
            <person name="Baker S."/>
            <person name="Barry K."/>
            <person name="Bills G."/>
            <person name="Bluhm B."/>
            <person name="Cannon C."/>
            <person name="Castanera R."/>
            <person name="Culley D."/>
            <person name="Daum C."/>
            <person name="Ezra D."/>
            <person name="Gonzalez J."/>
            <person name="Henrissat B."/>
            <person name="Kuo A."/>
            <person name="Liang C."/>
            <person name="Lipzen A."/>
            <person name="Lutzoni F."/>
            <person name="Magnuson J."/>
            <person name="Mondo S."/>
            <person name="Nolan M."/>
            <person name="Ohm R."/>
            <person name="Pangilinan J."/>
            <person name="Park H.-J."/>
            <person name="Ramirez L."/>
            <person name="Alfaro M."/>
            <person name="Sun H."/>
            <person name="Tritt A."/>
            <person name="Yoshinaga Y."/>
            <person name="Zwiers L.-H."/>
            <person name="Turgeon B."/>
            <person name="Goodwin S."/>
            <person name="Spatafora J."/>
            <person name="Crous P."/>
            <person name="Grigoriev I."/>
        </authorList>
    </citation>
    <scope>NUCLEOTIDE SEQUENCE</scope>
    <source>
        <strain evidence="8">CBS 122367</strain>
    </source>
</reference>
<dbReference type="InterPro" id="IPR049326">
    <property type="entry name" value="Rhodopsin_dom_fungi"/>
</dbReference>
<evidence type="ECO:0000256" key="4">
    <source>
        <dbReference type="ARBA" id="ARBA00023136"/>
    </source>
</evidence>
<evidence type="ECO:0000256" key="2">
    <source>
        <dbReference type="ARBA" id="ARBA00022692"/>
    </source>
</evidence>
<feature type="transmembrane region" description="Helical" evidence="6">
    <location>
        <begin position="212"/>
        <end position="231"/>
    </location>
</feature>
<comment type="similarity">
    <text evidence="5">Belongs to the SAT4 family.</text>
</comment>
<dbReference type="InterPro" id="IPR052337">
    <property type="entry name" value="SAT4-like"/>
</dbReference>
<dbReference type="GO" id="GO:0016020">
    <property type="term" value="C:membrane"/>
    <property type="evidence" value="ECO:0007669"/>
    <property type="project" value="UniProtKB-SubCell"/>
</dbReference>
<proteinExistence type="inferred from homology"/>
<sequence>MAVTQVPVTPREKAQQDACTGVATAFTIVSILVVAARMFTRTYIVNNMGKDDWAMLAALVFTIAYLAAIYVLRDNGMGFSGKKLTLEQMEILIKTTLAIEIMYYVLVFCVKLSILFCYLRIAVVKSFERMTKATIYFLSVFCVICVIVCLAQCRPLHKMWDLTGLVQGTCINTTAFFYTTSAINILTDIWIITLPIPTLLRIQRPNHEKFGLIVVFSLGVFSCIASIVRLHSIRIYTESPDPFYDSVPVNLWSMVEVNIGIWCASIPALKALVTRGRSNTGTNARSRAYQYHSKDRSH</sequence>
<feature type="transmembrane region" description="Helical" evidence="6">
    <location>
        <begin position="20"/>
        <end position="40"/>
    </location>
</feature>
<evidence type="ECO:0000256" key="3">
    <source>
        <dbReference type="ARBA" id="ARBA00022989"/>
    </source>
</evidence>
<accession>A0A6G1IC99</accession>
<comment type="subcellular location">
    <subcellularLocation>
        <location evidence="1">Membrane</location>
        <topology evidence="1">Multi-pass membrane protein</topology>
    </subcellularLocation>
</comment>
<feature type="transmembrane region" description="Helical" evidence="6">
    <location>
        <begin position="101"/>
        <end position="123"/>
    </location>
</feature>
<keyword evidence="3 6" id="KW-1133">Transmembrane helix</keyword>
<dbReference type="AlphaFoldDB" id="A0A6G1IC99"/>
<name>A0A6G1IC99_9PLEO</name>
<gene>
    <name evidence="8" type="ORF">K458DRAFT_471108</name>
</gene>
<protein>
    <recommendedName>
        <fullName evidence="7">Rhodopsin domain-containing protein</fullName>
    </recommendedName>
</protein>
<keyword evidence="2 6" id="KW-0812">Transmembrane</keyword>
<dbReference type="EMBL" id="MU005650">
    <property type="protein sequence ID" value="KAF2675728.1"/>
    <property type="molecule type" value="Genomic_DNA"/>
</dbReference>
<dbReference type="PANTHER" id="PTHR33048">
    <property type="entry name" value="PTH11-LIKE INTEGRAL MEMBRANE PROTEIN (AFU_ORTHOLOGUE AFUA_5G11245)"/>
    <property type="match status" value="1"/>
</dbReference>
<evidence type="ECO:0000256" key="1">
    <source>
        <dbReference type="ARBA" id="ARBA00004141"/>
    </source>
</evidence>
<evidence type="ECO:0000259" key="7">
    <source>
        <dbReference type="Pfam" id="PF20684"/>
    </source>
</evidence>
<evidence type="ECO:0000313" key="8">
    <source>
        <dbReference type="EMBL" id="KAF2675728.1"/>
    </source>
</evidence>
<dbReference type="Proteomes" id="UP000799291">
    <property type="component" value="Unassembled WGS sequence"/>
</dbReference>
<dbReference type="Pfam" id="PF20684">
    <property type="entry name" value="Fung_rhodopsin"/>
    <property type="match status" value="1"/>
</dbReference>
<evidence type="ECO:0000256" key="6">
    <source>
        <dbReference type="SAM" id="Phobius"/>
    </source>
</evidence>